<organism evidence="3 4">
    <name type="scientific">Paenibacillus rhizoplanae</name>
    <dbReference type="NCBI Taxonomy" id="1917181"/>
    <lineage>
        <taxon>Bacteria</taxon>
        <taxon>Bacillati</taxon>
        <taxon>Bacillota</taxon>
        <taxon>Bacilli</taxon>
        <taxon>Bacillales</taxon>
        <taxon>Paenibacillaceae</taxon>
        <taxon>Paenibacillus</taxon>
    </lineage>
</organism>
<dbReference type="SUPFAM" id="SSF53448">
    <property type="entry name" value="Nucleotide-diphospho-sugar transferases"/>
    <property type="match status" value="1"/>
</dbReference>
<dbReference type="SMART" id="SM00116">
    <property type="entry name" value="CBS"/>
    <property type="match status" value="2"/>
</dbReference>
<dbReference type="InterPro" id="IPR029044">
    <property type="entry name" value="Nucleotide-diphossugar_trans"/>
</dbReference>
<dbReference type="CDD" id="cd04607">
    <property type="entry name" value="CBS_pair_NTP_transferase_assoc"/>
    <property type="match status" value="1"/>
</dbReference>
<dbReference type="PANTHER" id="PTHR22572">
    <property type="entry name" value="SUGAR-1-PHOSPHATE GUANYL TRANSFERASE"/>
    <property type="match status" value="1"/>
</dbReference>
<proteinExistence type="predicted"/>
<name>A0ABW5FCS9_9BACL</name>
<keyword evidence="4" id="KW-1185">Reference proteome</keyword>
<reference evidence="4" key="1">
    <citation type="journal article" date="2019" name="Int. J. Syst. Evol. Microbiol.">
        <title>The Global Catalogue of Microorganisms (GCM) 10K type strain sequencing project: providing services to taxonomists for standard genome sequencing and annotation.</title>
        <authorList>
            <consortium name="The Broad Institute Genomics Platform"/>
            <consortium name="The Broad Institute Genome Sequencing Center for Infectious Disease"/>
            <person name="Wu L."/>
            <person name="Ma J."/>
        </authorList>
    </citation>
    <scope>NUCLEOTIDE SEQUENCE [LARGE SCALE GENOMIC DNA]</scope>
    <source>
        <strain evidence="4">CCM 8725</strain>
    </source>
</reference>
<keyword evidence="1" id="KW-0129">CBS domain</keyword>
<dbReference type="Pfam" id="PF00483">
    <property type="entry name" value="NTP_transferase"/>
    <property type="match status" value="1"/>
</dbReference>
<sequence>MDNWQSILIAPEMTVIETMKIIDQSSLQFAVVVDKDRKLLGTVTDGDIRRGILRGIPLDSPINLVMNSSPIFEKQGKKFLHYKELMSTRQLRQLPIVNSNNQVQRILFADDIAQVLPKENVVVLMVGGLGTRLRPFTDDIPKPMLKVGDKPILETIIEGFKNYGFTKFILSVNYKKEIIKAYFQDGKHLDVYIEYIEEGKRLGTAGALSLLSEKPNAPFFVMNGDLLTKMNYEQLMEFHCETKSNATICVREYEYQIPYGVIETENHRLLSIVEKPVHKSFVNAGIYVLDPQVLEHVPQDEFYDMPDLFKKLMDMQGGVSAFPLREYWLDIGQVDDYEKANGDFRGVFI</sequence>
<feature type="domain" description="CBS" evidence="2">
    <location>
        <begin position="1"/>
        <end position="58"/>
    </location>
</feature>
<dbReference type="Pfam" id="PF00571">
    <property type="entry name" value="CBS"/>
    <property type="match status" value="1"/>
</dbReference>
<dbReference type="PROSITE" id="PS51371">
    <property type="entry name" value="CBS"/>
    <property type="match status" value="1"/>
</dbReference>
<dbReference type="InterPro" id="IPR005835">
    <property type="entry name" value="NTP_transferase_dom"/>
</dbReference>
<dbReference type="InterPro" id="IPR050486">
    <property type="entry name" value="Mannose-1P_guanyltransferase"/>
</dbReference>
<dbReference type="SUPFAM" id="SSF54631">
    <property type="entry name" value="CBS-domain pair"/>
    <property type="match status" value="1"/>
</dbReference>
<dbReference type="Proteomes" id="UP001597448">
    <property type="component" value="Unassembled WGS sequence"/>
</dbReference>
<dbReference type="Gene3D" id="3.10.580.10">
    <property type="entry name" value="CBS-domain"/>
    <property type="match status" value="1"/>
</dbReference>
<dbReference type="RefSeq" id="WP_209988857.1">
    <property type="nucleotide sequence ID" value="NZ_JBHUKY010000031.1"/>
</dbReference>
<gene>
    <name evidence="3" type="ORF">ACFSX3_18110</name>
</gene>
<comment type="caution">
    <text evidence="3">The sequence shown here is derived from an EMBL/GenBank/DDBJ whole genome shotgun (WGS) entry which is preliminary data.</text>
</comment>
<evidence type="ECO:0000313" key="3">
    <source>
        <dbReference type="EMBL" id="MFD2411807.1"/>
    </source>
</evidence>
<dbReference type="InterPro" id="IPR000644">
    <property type="entry name" value="CBS_dom"/>
</dbReference>
<accession>A0ABW5FCS9</accession>
<evidence type="ECO:0000313" key="4">
    <source>
        <dbReference type="Proteomes" id="UP001597448"/>
    </source>
</evidence>
<evidence type="ECO:0000259" key="2">
    <source>
        <dbReference type="PROSITE" id="PS51371"/>
    </source>
</evidence>
<evidence type="ECO:0000256" key="1">
    <source>
        <dbReference type="PROSITE-ProRule" id="PRU00703"/>
    </source>
</evidence>
<dbReference type="Gene3D" id="3.90.550.10">
    <property type="entry name" value="Spore Coat Polysaccharide Biosynthesis Protein SpsA, Chain A"/>
    <property type="match status" value="1"/>
</dbReference>
<dbReference type="EMBL" id="JBHUKY010000031">
    <property type="protein sequence ID" value="MFD2411807.1"/>
    <property type="molecule type" value="Genomic_DNA"/>
</dbReference>
<dbReference type="InterPro" id="IPR046342">
    <property type="entry name" value="CBS_dom_sf"/>
</dbReference>
<dbReference type="CDD" id="cd06426">
    <property type="entry name" value="NTP_transferase_like_2"/>
    <property type="match status" value="1"/>
</dbReference>
<protein>
    <submittedName>
        <fullName evidence="3">Nucleotidyltransferase family protein</fullName>
    </submittedName>
</protein>